<dbReference type="EMBL" id="FNEG01000004">
    <property type="protein sequence ID" value="SDJ18438.1"/>
    <property type="molecule type" value="Genomic_DNA"/>
</dbReference>
<dbReference type="EMBL" id="UAWB01000002">
    <property type="protein sequence ID" value="SQB28193.1"/>
    <property type="molecule type" value="Genomic_DNA"/>
</dbReference>
<evidence type="ECO:0000313" key="3">
    <source>
        <dbReference type="Proteomes" id="UP000199426"/>
    </source>
</evidence>
<sequence length="266" mass="30655">MKNYLFLGMMGAALFFNSCSNNDDNINEATETKLFLKKAVINYYDSPYEPESITDEFEYNTKGELVKMWTNGKLSTIEYNNDRPTKVNYYTNENKLEYYSNLYYTGNQLNQVKSMYVNMHPIGTLNYAYNSEGQLISSTNCQSVECTKPDTETLTYKGDNVSTHIMAITSGINFSIKSEYSYDNKLNPYTNINKYLKIMMGDVNPLNKNNYTVIKNSNKWNNGNWELSENTTYTYEYNSSGFPVKVVGTNSKGNIAVQYNYEYITL</sequence>
<evidence type="ECO:0000313" key="4">
    <source>
        <dbReference type="Proteomes" id="UP000251670"/>
    </source>
</evidence>
<accession>A0A2X2VSB5</accession>
<reference evidence="1 3" key="1">
    <citation type="submission" date="2016-10" db="EMBL/GenBank/DDBJ databases">
        <authorList>
            <person name="Varghese N."/>
            <person name="Submissions S."/>
        </authorList>
    </citation>
    <scope>NUCLEOTIDE SEQUENCE [LARGE SCALE GENOMIC DNA]</scope>
    <source>
        <strain evidence="1 3">DSM 19299</strain>
    </source>
</reference>
<reference evidence="2 4" key="2">
    <citation type="submission" date="2018-06" db="EMBL/GenBank/DDBJ databases">
        <authorList>
            <consortium name="Pathogen Informatics"/>
            <person name="Doyle S."/>
        </authorList>
    </citation>
    <scope>NUCLEOTIDE SEQUENCE [LARGE SCALE GENOMIC DNA]</scope>
    <source>
        <strain evidence="2 4">NCTC13492</strain>
    </source>
</reference>
<keyword evidence="3" id="KW-1185">Reference proteome</keyword>
<gene>
    <name evidence="2" type="ORF">NCTC13492_01751</name>
    <name evidence="1" type="ORF">SAMN05421542_2937</name>
</gene>
<dbReference type="Proteomes" id="UP000251670">
    <property type="component" value="Unassembled WGS sequence"/>
</dbReference>
<dbReference type="RefSeq" id="WP_089737177.1">
    <property type="nucleotide sequence ID" value="NZ_FNEG01000004.1"/>
</dbReference>
<evidence type="ECO:0000313" key="1">
    <source>
        <dbReference type="EMBL" id="SDJ18438.1"/>
    </source>
</evidence>
<proteinExistence type="predicted"/>
<protein>
    <recommendedName>
        <fullName evidence="5">RHS Repeat</fullName>
    </recommendedName>
</protein>
<dbReference type="AlphaFoldDB" id="A0A2X2VSB5"/>
<evidence type="ECO:0008006" key="5">
    <source>
        <dbReference type="Google" id="ProtNLM"/>
    </source>
</evidence>
<dbReference type="STRING" id="445960.SAMN05421542_2937"/>
<dbReference type="OrthoDB" id="1273664at2"/>
<name>A0A2X2VSB5_CHRJE</name>
<evidence type="ECO:0000313" key="2">
    <source>
        <dbReference type="EMBL" id="SQB28193.1"/>
    </source>
</evidence>
<dbReference type="Proteomes" id="UP000199426">
    <property type="component" value="Unassembled WGS sequence"/>
</dbReference>
<organism evidence="2 4">
    <name type="scientific">Chryseobacterium jejuense</name>
    <dbReference type="NCBI Taxonomy" id="445960"/>
    <lineage>
        <taxon>Bacteria</taxon>
        <taxon>Pseudomonadati</taxon>
        <taxon>Bacteroidota</taxon>
        <taxon>Flavobacteriia</taxon>
        <taxon>Flavobacteriales</taxon>
        <taxon>Weeksellaceae</taxon>
        <taxon>Chryseobacterium group</taxon>
        <taxon>Chryseobacterium</taxon>
    </lineage>
</organism>